<accession>A0A0E9RUB0</accession>
<evidence type="ECO:0000313" key="1">
    <source>
        <dbReference type="EMBL" id="JAH32377.1"/>
    </source>
</evidence>
<dbReference type="EMBL" id="GBXM01076200">
    <property type="protein sequence ID" value="JAH32377.1"/>
    <property type="molecule type" value="Transcribed_RNA"/>
</dbReference>
<proteinExistence type="predicted"/>
<protein>
    <submittedName>
        <fullName evidence="1">Uncharacterized protein</fullName>
    </submittedName>
</protein>
<reference evidence="1" key="1">
    <citation type="submission" date="2014-11" db="EMBL/GenBank/DDBJ databases">
        <authorList>
            <person name="Amaro Gonzalez C."/>
        </authorList>
    </citation>
    <scope>NUCLEOTIDE SEQUENCE</scope>
</reference>
<sequence length="21" mass="2360">MLKYLKGLLTPVNNITNLRTG</sequence>
<name>A0A0E9RUB0_ANGAN</name>
<reference evidence="1" key="2">
    <citation type="journal article" date="2015" name="Fish Shellfish Immunol.">
        <title>Early steps in the European eel (Anguilla anguilla)-Vibrio vulnificus interaction in the gills: Role of the RtxA13 toxin.</title>
        <authorList>
            <person name="Callol A."/>
            <person name="Pajuelo D."/>
            <person name="Ebbesson L."/>
            <person name="Teles M."/>
            <person name="MacKenzie S."/>
            <person name="Amaro C."/>
        </authorList>
    </citation>
    <scope>NUCLEOTIDE SEQUENCE</scope>
</reference>
<dbReference type="AlphaFoldDB" id="A0A0E9RUB0"/>
<organism evidence="1">
    <name type="scientific">Anguilla anguilla</name>
    <name type="common">European freshwater eel</name>
    <name type="synonym">Muraena anguilla</name>
    <dbReference type="NCBI Taxonomy" id="7936"/>
    <lineage>
        <taxon>Eukaryota</taxon>
        <taxon>Metazoa</taxon>
        <taxon>Chordata</taxon>
        <taxon>Craniata</taxon>
        <taxon>Vertebrata</taxon>
        <taxon>Euteleostomi</taxon>
        <taxon>Actinopterygii</taxon>
        <taxon>Neopterygii</taxon>
        <taxon>Teleostei</taxon>
        <taxon>Anguilliformes</taxon>
        <taxon>Anguillidae</taxon>
        <taxon>Anguilla</taxon>
    </lineage>
</organism>